<name>A0A1C7NMD7_9FUNG</name>
<sequence length="303" mass="34769">MDTVKPKRFSFSGFGSSLSRSLSFSSTKSKDEDPGLPSPPSEDELRKNKRTQKTKSLYIKSFRRSTGDTPKTTFDPSEANQPNSKEVKNAIRRSLSAVLYATPHASSENTNKLVPILVTSDLSDSVGGIMISEPGKSQEEEEKAIENKKKAVEYDNTLEIFSNKQNDAVTILWQGYGYTVQYDREALEVASEILQKEENVTDTPHYLESRFEKEVWTSYRGLIHPLHLFEPKQEEEVVDRGRWAGLGVSELRRYYDNYGSMMLKIRETRMIQQQRQYHCLTDVNKEWIIMSPTEAERKVDEMS</sequence>
<organism evidence="2 3">
    <name type="scientific">Choanephora cucurbitarum</name>
    <dbReference type="NCBI Taxonomy" id="101091"/>
    <lineage>
        <taxon>Eukaryota</taxon>
        <taxon>Fungi</taxon>
        <taxon>Fungi incertae sedis</taxon>
        <taxon>Mucoromycota</taxon>
        <taxon>Mucoromycotina</taxon>
        <taxon>Mucoromycetes</taxon>
        <taxon>Mucorales</taxon>
        <taxon>Mucorineae</taxon>
        <taxon>Choanephoraceae</taxon>
        <taxon>Choanephoroideae</taxon>
        <taxon>Choanephora</taxon>
    </lineage>
</organism>
<evidence type="ECO:0000256" key="1">
    <source>
        <dbReference type="SAM" id="MobiDB-lite"/>
    </source>
</evidence>
<dbReference type="EMBL" id="LUGH01000067">
    <property type="protein sequence ID" value="OBZ90029.1"/>
    <property type="molecule type" value="Genomic_DNA"/>
</dbReference>
<dbReference type="AlphaFoldDB" id="A0A1C7NMD7"/>
<feature type="compositionally biased region" description="Polar residues" evidence="1">
    <location>
        <begin position="67"/>
        <end position="84"/>
    </location>
</feature>
<accession>A0A1C7NMD7</accession>
<comment type="caution">
    <text evidence="2">The sequence shown here is derived from an EMBL/GenBank/DDBJ whole genome shotgun (WGS) entry which is preliminary data.</text>
</comment>
<protein>
    <submittedName>
        <fullName evidence="2">Uncharacterized protein</fullName>
    </submittedName>
</protein>
<reference evidence="2 3" key="1">
    <citation type="submission" date="2016-03" db="EMBL/GenBank/DDBJ databases">
        <title>Choanephora cucurbitarum.</title>
        <authorList>
            <person name="Min B."/>
            <person name="Park H."/>
            <person name="Park J.-H."/>
            <person name="Shin H.-D."/>
            <person name="Choi I.-G."/>
        </authorList>
    </citation>
    <scope>NUCLEOTIDE SEQUENCE [LARGE SCALE GENOMIC DNA]</scope>
    <source>
        <strain evidence="2 3">KUS-F28377</strain>
    </source>
</reference>
<evidence type="ECO:0000313" key="2">
    <source>
        <dbReference type="EMBL" id="OBZ90029.1"/>
    </source>
</evidence>
<dbReference type="Proteomes" id="UP000093000">
    <property type="component" value="Unassembled WGS sequence"/>
</dbReference>
<dbReference type="OrthoDB" id="2284474at2759"/>
<feature type="compositionally biased region" description="Low complexity" evidence="1">
    <location>
        <begin position="9"/>
        <end position="26"/>
    </location>
</feature>
<evidence type="ECO:0000313" key="3">
    <source>
        <dbReference type="Proteomes" id="UP000093000"/>
    </source>
</evidence>
<dbReference type="InParanoid" id="A0A1C7NMD7"/>
<feature type="region of interest" description="Disordered" evidence="1">
    <location>
        <begin position="1"/>
        <end position="86"/>
    </location>
</feature>
<keyword evidence="3" id="KW-1185">Reference proteome</keyword>
<proteinExistence type="predicted"/>
<gene>
    <name evidence="2" type="ORF">A0J61_01918</name>
</gene>